<comment type="caution">
    <text evidence="4">The sequence shown here is derived from an EMBL/GenBank/DDBJ whole genome shotgun (WGS) entry which is preliminary data.</text>
</comment>
<dbReference type="Proteomes" id="UP000591131">
    <property type="component" value="Unassembled WGS sequence"/>
</dbReference>
<dbReference type="InterPro" id="IPR024336">
    <property type="entry name" value="tRNA_splic_suSen54_N"/>
</dbReference>
<evidence type="ECO:0000313" key="5">
    <source>
        <dbReference type="Proteomes" id="UP000591131"/>
    </source>
</evidence>
<organism evidence="4 5">
    <name type="scientific">Perkinsus chesapeaki</name>
    <name type="common">Clam parasite</name>
    <name type="synonym">Perkinsus andrewsi</name>
    <dbReference type="NCBI Taxonomy" id="330153"/>
    <lineage>
        <taxon>Eukaryota</taxon>
        <taxon>Sar</taxon>
        <taxon>Alveolata</taxon>
        <taxon>Perkinsozoa</taxon>
        <taxon>Perkinsea</taxon>
        <taxon>Perkinsida</taxon>
        <taxon>Perkinsidae</taxon>
        <taxon>Perkinsus</taxon>
    </lineage>
</organism>
<protein>
    <recommendedName>
        <fullName evidence="3">tRNA-splicing endonuclease subunit Sen54 N-terminal domain-containing protein</fullName>
    </recommendedName>
</protein>
<keyword evidence="5" id="KW-1185">Reference proteome</keyword>
<dbReference type="GO" id="GO:0000379">
    <property type="term" value="P:tRNA-type intron splice site recognition and cleavage"/>
    <property type="evidence" value="ECO:0007669"/>
    <property type="project" value="TreeGrafter"/>
</dbReference>
<proteinExistence type="inferred from homology"/>
<evidence type="ECO:0000256" key="2">
    <source>
        <dbReference type="ARBA" id="ARBA00022694"/>
    </source>
</evidence>
<dbReference type="AlphaFoldDB" id="A0A7J6L4E8"/>
<dbReference type="InterPro" id="IPR024337">
    <property type="entry name" value="tRNA_splic_suSen54"/>
</dbReference>
<name>A0A7J6L4E8_PERCH</name>
<evidence type="ECO:0000256" key="1">
    <source>
        <dbReference type="ARBA" id="ARBA00005736"/>
    </source>
</evidence>
<dbReference type="OrthoDB" id="408683at2759"/>
<dbReference type="PANTHER" id="PTHR21027:SF1">
    <property type="entry name" value="TRNA-SPLICING ENDONUCLEASE SUBUNIT SEN54"/>
    <property type="match status" value="1"/>
</dbReference>
<comment type="similarity">
    <text evidence="1">Belongs to the SEN54 family.</text>
</comment>
<gene>
    <name evidence="4" type="ORF">FOL47_010340</name>
</gene>
<dbReference type="GO" id="GO:0000214">
    <property type="term" value="C:tRNA-intron endonuclease complex"/>
    <property type="evidence" value="ECO:0007669"/>
    <property type="project" value="TreeGrafter"/>
</dbReference>
<evidence type="ECO:0000313" key="4">
    <source>
        <dbReference type="EMBL" id="KAF4653686.1"/>
    </source>
</evidence>
<evidence type="ECO:0000259" key="3">
    <source>
        <dbReference type="Pfam" id="PF12928"/>
    </source>
</evidence>
<sequence>MSSISSTECDSKRGTVVGTEEWLRTQEKLQREGECEGKWNAEECKVTITVRSGKSLQTIAPGRAELNLEESLYLAERGSLVVSGMTVGELWRVLESLGQEAVDGYIVYANLKRAGYEVYRGEKGEGGGPPLRFTVRTPDTAAVRESFEVIVVSSAYSIFGEETTGGSGGKAVIAVVEMGAVVYLSAEWGTEPPVPTIDGAISKRLRSS</sequence>
<keyword evidence="2" id="KW-0819">tRNA processing</keyword>
<reference evidence="4 5" key="1">
    <citation type="submission" date="2020-04" db="EMBL/GenBank/DDBJ databases">
        <title>Perkinsus chesapeaki whole genome sequence.</title>
        <authorList>
            <person name="Bogema D.R."/>
        </authorList>
    </citation>
    <scope>NUCLEOTIDE SEQUENCE [LARGE SCALE GENOMIC DNA]</scope>
    <source>
        <strain evidence="4">ATCC PRA-425</strain>
    </source>
</reference>
<accession>A0A7J6L4E8</accession>
<feature type="domain" description="tRNA-splicing endonuclease subunit Sen54 N-terminal" evidence="3">
    <location>
        <begin position="32"/>
        <end position="82"/>
    </location>
</feature>
<dbReference type="EMBL" id="JAAPAO010000796">
    <property type="protein sequence ID" value="KAF4653686.1"/>
    <property type="molecule type" value="Genomic_DNA"/>
</dbReference>
<dbReference type="Pfam" id="PF12928">
    <property type="entry name" value="tRNA_int_end_N2"/>
    <property type="match status" value="1"/>
</dbReference>
<dbReference type="PANTHER" id="PTHR21027">
    <property type="entry name" value="TRNA-SPLICING ENDONUCLEASE SUBUNIT SEN54"/>
    <property type="match status" value="1"/>
</dbReference>